<evidence type="ECO:0000256" key="9">
    <source>
        <dbReference type="ARBA" id="ARBA00022989"/>
    </source>
</evidence>
<name>A0A2D0Q4N3_ICTPU</name>
<dbReference type="Gene3D" id="2.60.40.1460">
    <property type="entry name" value="Integrin domains. Chain A, domain 2"/>
    <property type="match status" value="1"/>
</dbReference>
<keyword evidence="19" id="KW-1185">Reference proteome</keyword>
<dbReference type="PROSITE" id="PS00242">
    <property type="entry name" value="INTEGRIN_ALPHA"/>
    <property type="match status" value="1"/>
</dbReference>
<dbReference type="InterPro" id="IPR013649">
    <property type="entry name" value="Integrin_alpha_Ig-like_1"/>
</dbReference>
<keyword evidence="12" id="KW-1015">Disulfide bond</keyword>
<keyword evidence="14" id="KW-0325">Glycoprotein</keyword>
<dbReference type="InterPro" id="IPR032695">
    <property type="entry name" value="Integrin_dom_sf"/>
</dbReference>
<comment type="subcellular location">
    <subcellularLocation>
        <location evidence="1 16">Membrane</location>
        <topology evidence="1 16">Single-pass type I membrane protein</topology>
    </subcellularLocation>
</comment>
<evidence type="ECO:0000313" key="20">
    <source>
        <dbReference type="RefSeq" id="XP_017313257.1"/>
    </source>
</evidence>
<evidence type="ECO:0000256" key="13">
    <source>
        <dbReference type="ARBA" id="ARBA00023170"/>
    </source>
</evidence>
<dbReference type="InterPro" id="IPR036465">
    <property type="entry name" value="vWFA_dom_sf"/>
</dbReference>
<dbReference type="GO" id="GO:0046872">
    <property type="term" value="F:metal ion binding"/>
    <property type="evidence" value="ECO:0007669"/>
    <property type="project" value="UniProtKB-KW"/>
</dbReference>
<dbReference type="Pfam" id="PF21520">
    <property type="entry name" value="ITGAX-like_Ig_3"/>
    <property type="match status" value="1"/>
</dbReference>
<dbReference type="InterPro" id="IPR002035">
    <property type="entry name" value="VWF_A"/>
</dbReference>
<evidence type="ECO:0000256" key="14">
    <source>
        <dbReference type="ARBA" id="ARBA00023180"/>
    </source>
</evidence>
<evidence type="ECO:0000256" key="1">
    <source>
        <dbReference type="ARBA" id="ARBA00004479"/>
    </source>
</evidence>
<feature type="domain" description="VWFA" evidence="18">
    <location>
        <begin position="149"/>
        <end position="320"/>
    </location>
</feature>
<feature type="compositionally biased region" description="Basic and acidic residues" evidence="17">
    <location>
        <begin position="1118"/>
        <end position="1127"/>
    </location>
</feature>
<dbReference type="SMART" id="SM00191">
    <property type="entry name" value="Int_alpha"/>
    <property type="match status" value="5"/>
</dbReference>
<protein>
    <submittedName>
        <fullName evidence="20">Integrin alpha-D</fullName>
    </submittedName>
</protein>
<dbReference type="InterPro" id="IPR018184">
    <property type="entry name" value="Integrin_alpha_C_CS"/>
</dbReference>
<dbReference type="GeneID" id="108258823"/>
<evidence type="ECO:0000256" key="4">
    <source>
        <dbReference type="ARBA" id="ARBA00022723"/>
    </source>
</evidence>
<evidence type="ECO:0000256" key="17">
    <source>
        <dbReference type="SAM" id="MobiDB-lite"/>
    </source>
</evidence>
<evidence type="ECO:0000256" key="5">
    <source>
        <dbReference type="ARBA" id="ARBA00022729"/>
    </source>
</evidence>
<dbReference type="InterPro" id="IPR028994">
    <property type="entry name" value="Integrin_alpha_N"/>
</dbReference>
<dbReference type="Gene3D" id="2.60.40.1510">
    <property type="entry name" value="ntegrin, alpha v. Chain A, domain 3"/>
    <property type="match status" value="1"/>
</dbReference>
<proteinExistence type="inferred from homology"/>
<evidence type="ECO:0000256" key="12">
    <source>
        <dbReference type="ARBA" id="ARBA00023157"/>
    </source>
</evidence>
<evidence type="ECO:0000256" key="16">
    <source>
        <dbReference type="RuleBase" id="RU003762"/>
    </source>
</evidence>
<feature type="region of interest" description="Disordered" evidence="17">
    <location>
        <begin position="1112"/>
        <end position="1175"/>
    </location>
</feature>
<dbReference type="Proteomes" id="UP000221080">
    <property type="component" value="Chromosome 26"/>
</dbReference>
<evidence type="ECO:0000256" key="8">
    <source>
        <dbReference type="ARBA" id="ARBA00022889"/>
    </source>
</evidence>
<dbReference type="GO" id="GO:0008305">
    <property type="term" value="C:integrin complex"/>
    <property type="evidence" value="ECO:0007669"/>
    <property type="project" value="InterPro"/>
</dbReference>
<dbReference type="GO" id="GO:0005178">
    <property type="term" value="F:integrin binding"/>
    <property type="evidence" value="ECO:0007669"/>
    <property type="project" value="TreeGrafter"/>
</dbReference>
<dbReference type="GO" id="GO:0098609">
    <property type="term" value="P:cell-cell adhesion"/>
    <property type="evidence" value="ECO:0007669"/>
    <property type="project" value="TreeGrafter"/>
</dbReference>
<keyword evidence="8 16" id="KW-0130">Cell adhesion</keyword>
<keyword evidence="13 16" id="KW-0675">Receptor</keyword>
<evidence type="ECO:0000256" key="15">
    <source>
        <dbReference type="PROSITE-ProRule" id="PRU00803"/>
    </source>
</evidence>
<comment type="similarity">
    <text evidence="2 16">Belongs to the integrin alpha chain family.</text>
</comment>
<dbReference type="SUPFAM" id="SSF69179">
    <property type="entry name" value="Integrin domains"/>
    <property type="match status" value="2"/>
</dbReference>
<dbReference type="Gene3D" id="2.130.10.130">
    <property type="entry name" value="Integrin alpha, N-terminal"/>
    <property type="match status" value="1"/>
</dbReference>
<dbReference type="Pfam" id="PF01839">
    <property type="entry name" value="FG-GAP"/>
    <property type="match status" value="2"/>
</dbReference>
<feature type="signal peptide" evidence="16">
    <location>
        <begin position="1"/>
        <end position="16"/>
    </location>
</feature>
<feature type="repeat" description="FG-GAP" evidence="15">
    <location>
        <begin position="429"/>
        <end position="491"/>
    </location>
</feature>
<reference evidence="20" key="2">
    <citation type="submission" date="2025-08" db="UniProtKB">
        <authorList>
            <consortium name="RefSeq"/>
        </authorList>
    </citation>
    <scope>IDENTIFICATION</scope>
    <source>
        <tissue evidence="20">Blood</tissue>
    </source>
</reference>
<dbReference type="PRINTS" id="PR00453">
    <property type="entry name" value="VWFADOMAIN"/>
</dbReference>
<dbReference type="Pfam" id="PF00092">
    <property type="entry name" value="VWA"/>
    <property type="match status" value="1"/>
</dbReference>
<dbReference type="PANTHER" id="PTHR23220">
    <property type="entry name" value="INTEGRIN ALPHA"/>
    <property type="match status" value="1"/>
</dbReference>
<dbReference type="SUPFAM" id="SSF69318">
    <property type="entry name" value="Integrin alpha N-terminal domain"/>
    <property type="match status" value="1"/>
</dbReference>
<dbReference type="PROSITE" id="PS51470">
    <property type="entry name" value="FG_GAP"/>
    <property type="match status" value="3"/>
</dbReference>
<dbReference type="InterPro" id="IPR048633">
    <property type="entry name" value="ITGAX-like_Ig_3"/>
</dbReference>
<keyword evidence="10 16" id="KW-0401">Integrin</keyword>
<gene>
    <name evidence="20" type="primary">zmp:0000001082</name>
</gene>
<evidence type="ECO:0000313" key="19">
    <source>
        <dbReference type="Proteomes" id="UP000221080"/>
    </source>
</evidence>
<dbReference type="Gene3D" id="1.20.5.930">
    <property type="entry name" value="Bicelle-embedded integrin alpha(iib) transmembrane segment"/>
    <property type="match status" value="1"/>
</dbReference>
<keyword evidence="3 16" id="KW-0812">Transmembrane</keyword>
<feature type="transmembrane region" description="Helical" evidence="16">
    <location>
        <begin position="1078"/>
        <end position="1101"/>
    </location>
</feature>
<keyword evidence="9 16" id="KW-1133">Transmembrane helix</keyword>
<dbReference type="CTD" id="557935"/>
<evidence type="ECO:0000256" key="2">
    <source>
        <dbReference type="ARBA" id="ARBA00008054"/>
    </source>
</evidence>
<dbReference type="PANTHER" id="PTHR23220:SF84">
    <property type="entry name" value="INTEGRIN ALPHA-L"/>
    <property type="match status" value="1"/>
</dbReference>
<reference evidence="19" key="1">
    <citation type="journal article" date="2016" name="Nat. Commun.">
        <title>The channel catfish genome sequence provides insights into the evolution of scale formation in teleosts.</title>
        <authorList>
            <person name="Liu Z."/>
            <person name="Liu S."/>
            <person name="Yao J."/>
            <person name="Bao L."/>
            <person name="Zhang J."/>
            <person name="Li Y."/>
            <person name="Jiang C."/>
            <person name="Sun L."/>
            <person name="Wang R."/>
            <person name="Zhang Y."/>
            <person name="Zhou T."/>
            <person name="Zeng Q."/>
            <person name="Fu Q."/>
            <person name="Gao S."/>
            <person name="Li N."/>
            <person name="Koren S."/>
            <person name="Jiang Y."/>
            <person name="Zimin A."/>
            <person name="Xu P."/>
            <person name="Phillippy A.M."/>
            <person name="Geng X."/>
            <person name="Song L."/>
            <person name="Sun F."/>
            <person name="Li C."/>
            <person name="Wang X."/>
            <person name="Chen A."/>
            <person name="Jin Y."/>
            <person name="Yuan Z."/>
            <person name="Yang Y."/>
            <person name="Tan S."/>
            <person name="Peatman E."/>
            <person name="Lu J."/>
            <person name="Qin Z."/>
            <person name="Dunham R."/>
            <person name="Li Z."/>
            <person name="Sonstegard T."/>
            <person name="Feng J."/>
            <person name="Danzmann R.G."/>
            <person name="Schroeder S."/>
            <person name="Scheffler B."/>
            <person name="Duke M.V."/>
            <person name="Ballard L."/>
            <person name="Kucuktas H."/>
            <person name="Kaltenboeck L."/>
            <person name="Liu H."/>
            <person name="Armbruster J."/>
            <person name="Xie Y."/>
            <person name="Kirby M.L."/>
            <person name="Tian Y."/>
            <person name="Flanagan M.E."/>
            <person name="Mu W."/>
            <person name="Waldbieser G.C."/>
        </authorList>
    </citation>
    <scope>NUCLEOTIDE SEQUENCE [LARGE SCALE GENOMIC DNA]</scope>
    <source>
        <strain evidence="19">SDA103</strain>
    </source>
</reference>
<accession>A0A2D0Q4N3</accession>
<dbReference type="GO" id="GO:0033627">
    <property type="term" value="P:cell adhesion mediated by integrin"/>
    <property type="evidence" value="ECO:0007669"/>
    <property type="project" value="TreeGrafter"/>
</dbReference>
<sequence>MELFFLLLCAVSLSDGFNIDVLNTEKFSGNKEEFFGYRLLQYQSDETKQIIVSAPLSANRSGAIFNCTMEKKHCSRFYHPDSKAIRFFGMSMAVRTSPSTTLTSCSPSFTHECDGNSYLNGICYQFNSRLNTVTNITAAFQECTKSKVNLVFLVDGSSSMQMSEFDMNKKFIWDIVTTLKNSSIEFAAVQFSKEVRTVFTFKDYVTGTAKKKLDAEEHMKSLTNTYTAIRFALENLFNNAESGADPEATKALVIITDGSPSDIEHNEIRHCEELNIARFIIGVGNKVHLENLKKLASEPTESNVFMIQNYNGLNGLLDKLQNKIYGIEGAQGRTFREELSQSGFSASSDKDTLILGAVGSNNWQGNLYEVSGSEAEMEIKDSNLNNDSYNGYSVVVGRRGRDSLVFSGAPRSNHRGQVILFMKMYHTWEVMSNVSGEQIGSYFGGSVCVLDLDSDSNTDFLVVGAPLYYKPHPPREGRVYIYRLTQQLKLEKELEVFESTQGRFGMTLAAVADLNGDQLQDLAVGAPLEDNQKGAIYIYLGNREHGIRPQYSQRIVASSISKELQHFGLAIDGVMDMGQDGLMDIAVGAQGTVVLLKTRPVVSVSAKLSFSPSEINLTHFDCLGNSENSFPIITLSICFSMAENTNSKGAVKSGLNVTLELKADVVRKDSRAFFSADDKTSRSLVTSVLLDSEFSCYSHTVFMHSCVKDTVSPVLFRLQFNQSDHQPKSSNSILNIDCKTTAQVEVPFQINCKNTSCVSDLQLDFNFLNNTLLVVDQASFIIHVTLLNKGDDSFNTSVVLLYPPGLSLSMFKTIEANRRTLSSCGDRDDGALNKTTCSISLPVYRRGTRAVFEGVFRISRFYSWNDSMQMTLVASSDNNGNTSTTTVTKTLPVQFSVDVAISPVPELSVTYLNFSLNDKGPKTISFVYKVRNLGLKALPVAVSFCMPSQTGVHLHDLHNPTINVSRNHTSCNITQPGRQADCPFNQSVNFMCQSFSLDPESTVRFQLNTSITFPNKQQYTGKWSFSGIKTEDDFSVFAQVNFDKKLYHQISSDRENDTSRLHLAKISVKTELIIPPDMTMIIGTGVGGGLLLLIVIFILLWKCGFFKRKHPEPLEEGSENRTEKADEVCGAETAGKTGEPPSTSEEKPLIQAGGNDVSKNGGKENGNMEIGESVE</sequence>
<dbReference type="Pfam" id="PF08441">
    <property type="entry name" value="Integrin_A_Ig_1"/>
    <property type="match status" value="1"/>
</dbReference>
<dbReference type="RefSeq" id="XP_017313257.1">
    <property type="nucleotide sequence ID" value="XM_017457768.3"/>
</dbReference>
<dbReference type="PROSITE" id="PS50234">
    <property type="entry name" value="VWFA"/>
    <property type="match status" value="1"/>
</dbReference>
<dbReference type="Pfam" id="PF20805">
    <property type="entry name" value="Integrin_A_Ig_2"/>
    <property type="match status" value="1"/>
</dbReference>
<feature type="chain" id="PRO_5011812221" evidence="16">
    <location>
        <begin position="17"/>
        <end position="1175"/>
    </location>
</feature>
<evidence type="ECO:0000256" key="3">
    <source>
        <dbReference type="ARBA" id="ARBA00022692"/>
    </source>
</evidence>
<dbReference type="InterPro" id="IPR048285">
    <property type="entry name" value="Integrin_alpha_Ig-like_2"/>
</dbReference>
<keyword evidence="4" id="KW-0479">Metal-binding</keyword>
<dbReference type="Gene3D" id="3.40.50.410">
    <property type="entry name" value="von Willebrand factor, type A domain"/>
    <property type="match status" value="1"/>
</dbReference>
<dbReference type="PRINTS" id="PR01185">
    <property type="entry name" value="INTEGRINA"/>
</dbReference>
<evidence type="ECO:0000256" key="7">
    <source>
        <dbReference type="ARBA" id="ARBA00022837"/>
    </source>
</evidence>
<feature type="repeat" description="FG-GAP" evidence="15">
    <location>
        <begin position="492"/>
        <end position="548"/>
    </location>
</feature>
<dbReference type="OrthoDB" id="5317514at2759"/>
<evidence type="ECO:0000259" key="18">
    <source>
        <dbReference type="PROSITE" id="PS50234"/>
    </source>
</evidence>
<organism evidence="19 20">
    <name type="scientific">Ictalurus punctatus</name>
    <name type="common">Channel catfish</name>
    <name type="synonym">Silurus punctatus</name>
    <dbReference type="NCBI Taxonomy" id="7998"/>
    <lineage>
        <taxon>Eukaryota</taxon>
        <taxon>Metazoa</taxon>
        <taxon>Chordata</taxon>
        <taxon>Craniata</taxon>
        <taxon>Vertebrata</taxon>
        <taxon>Euteleostomi</taxon>
        <taxon>Actinopterygii</taxon>
        <taxon>Neopterygii</taxon>
        <taxon>Teleostei</taxon>
        <taxon>Ostariophysi</taxon>
        <taxon>Siluriformes</taxon>
        <taxon>Ictaluridae</taxon>
        <taxon>Ictalurus</taxon>
    </lineage>
</organism>
<feature type="repeat" description="FG-GAP" evidence="15">
    <location>
        <begin position="553"/>
        <end position="613"/>
    </location>
</feature>
<dbReference type="GO" id="GO:0007229">
    <property type="term" value="P:integrin-mediated signaling pathway"/>
    <property type="evidence" value="ECO:0007669"/>
    <property type="project" value="UniProtKB-KW"/>
</dbReference>
<dbReference type="GO" id="GO:0007160">
    <property type="term" value="P:cell-matrix adhesion"/>
    <property type="evidence" value="ECO:0007669"/>
    <property type="project" value="TreeGrafter"/>
</dbReference>
<dbReference type="KEGG" id="ipu:108258823"/>
<evidence type="ECO:0000256" key="11">
    <source>
        <dbReference type="ARBA" id="ARBA00023136"/>
    </source>
</evidence>
<keyword evidence="7" id="KW-0106">Calcium</keyword>
<evidence type="ECO:0000256" key="6">
    <source>
        <dbReference type="ARBA" id="ARBA00022737"/>
    </source>
</evidence>
<keyword evidence="5 16" id="KW-0732">Signal</keyword>
<keyword evidence="6" id="KW-0677">Repeat</keyword>
<dbReference type="InterPro" id="IPR013519">
    <property type="entry name" value="Int_alpha_beta-p"/>
</dbReference>
<keyword evidence="11 16" id="KW-0472">Membrane</keyword>
<dbReference type="STRING" id="7998.ENSIPUP00000019574"/>
<dbReference type="GO" id="GO:0009897">
    <property type="term" value="C:external side of plasma membrane"/>
    <property type="evidence" value="ECO:0007669"/>
    <property type="project" value="TreeGrafter"/>
</dbReference>
<dbReference type="SUPFAM" id="SSF53300">
    <property type="entry name" value="vWA-like"/>
    <property type="match status" value="1"/>
</dbReference>
<evidence type="ECO:0000256" key="10">
    <source>
        <dbReference type="ARBA" id="ARBA00023037"/>
    </source>
</evidence>
<dbReference type="InterPro" id="IPR013517">
    <property type="entry name" value="FG-GAP"/>
</dbReference>
<dbReference type="AlphaFoldDB" id="A0A2D0Q4N3"/>
<dbReference type="Gene3D" id="2.60.40.1530">
    <property type="entry name" value="ntegrin, alpha v. Chain A, domain 4"/>
    <property type="match status" value="1"/>
</dbReference>
<dbReference type="SMART" id="SM00327">
    <property type="entry name" value="VWA"/>
    <property type="match status" value="1"/>
</dbReference>
<dbReference type="InterPro" id="IPR000413">
    <property type="entry name" value="Integrin_alpha"/>
</dbReference>